<evidence type="ECO:0000256" key="1">
    <source>
        <dbReference type="SAM" id="Coils"/>
    </source>
</evidence>
<feature type="region of interest" description="Disordered" evidence="2">
    <location>
        <begin position="54"/>
        <end position="75"/>
    </location>
</feature>
<gene>
    <name evidence="3" type="ORF">FB567DRAFT_575417</name>
</gene>
<accession>A0A8K0RGH3</accession>
<evidence type="ECO:0000313" key="4">
    <source>
        <dbReference type="Proteomes" id="UP000813461"/>
    </source>
</evidence>
<dbReference type="AlphaFoldDB" id="A0A8K0RGH3"/>
<organism evidence="3 4">
    <name type="scientific">Paraphoma chrysanthemicola</name>
    <dbReference type="NCBI Taxonomy" id="798071"/>
    <lineage>
        <taxon>Eukaryota</taxon>
        <taxon>Fungi</taxon>
        <taxon>Dikarya</taxon>
        <taxon>Ascomycota</taxon>
        <taxon>Pezizomycotina</taxon>
        <taxon>Dothideomycetes</taxon>
        <taxon>Pleosporomycetidae</taxon>
        <taxon>Pleosporales</taxon>
        <taxon>Pleosporineae</taxon>
        <taxon>Phaeosphaeriaceae</taxon>
        <taxon>Paraphoma</taxon>
    </lineage>
</organism>
<name>A0A8K0RGH3_9PLEO</name>
<keyword evidence="4" id="KW-1185">Reference proteome</keyword>
<dbReference type="EMBL" id="JAGMVJ010000001">
    <property type="protein sequence ID" value="KAH7095699.1"/>
    <property type="molecule type" value="Genomic_DNA"/>
</dbReference>
<reference evidence="3" key="1">
    <citation type="journal article" date="2021" name="Nat. Commun.">
        <title>Genetic determinants of endophytism in the Arabidopsis root mycobiome.</title>
        <authorList>
            <person name="Mesny F."/>
            <person name="Miyauchi S."/>
            <person name="Thiergart T."/>
            <person name="Pickel B."/>
            <person name="Atanasova L."/>
            <person name="Karlsson M."/>
            <person name="Huettel B."/>
            <person name="Barry K.W."/>
            <person name="Haridas S."/>
            <person name="Chen C."/>
            <person name="Bauer D."/>
            <person name="Andreopoulos W."/>
            <person name="Pangilinan J."/>
            <person name="LaButti K."/>
            <person name="Riley R."/>
            <person name="Lipzen A."/>
            <person name="Clum A."/>
            <person name="Drula E."/>
            <person name="Henrissat B."/>
            <person name="Kohler A."/>
            <person name="Grigoriev I.V."/>
            <person name="Martin F.M."/>
            <person name="Hacquard S."/>
        </authorList>
    </citation>
    <scope>NUCLEOTIDE SEQUENCE</scope>
    <source>
        <strain evidence="3">MPI-SDFR-AT-0120</strain>
    </source>
</reference>
<dbReference type="PANTHER" id="PTHR38886">
    <property type="entry name" value="SESA DOMAIN-CONTAINING PROTEIN"/>
    <property type="match status" value="1"/>
</dbReference>
<comment type="caution">
    <text evidence="3">The sequence shown here is derived from an EMBL/GenBank/DDBJ whole genome shotgun (WGS) entry which is preliminary data.</text>
</comment>
<dbReference type="PANTHER" id="PTHR38886:SF1">
    <property type="entry name" value="NACHT-NTPASE AND P-LOOP NTPASES N-TERMINAL DOMAIN-CONTAINING PROTEIN"/>
    <property type="match status" value="1"/>
</dbReference>
<evidence type="ECO:0000256" key="2">
    <source>
        <dbReference type="SAM" id="MobiDB-lite"/>
    </source>
</evidence>
<sequence length="637" mass="71230">MALPVSIGDAILLSKLAYRLGHTLTVGRKQARSSILEVQNQLYSLSSALHSVTHSLNPGKSRPYPPPSPTNGSEVPNDQALALVRVIQNCRRTLEELDKLTAEYECVSENTQVATTEDITSRRWRENLRSNWKKVRWTMEGDKLDGLKKDLNMHIAALSLFMSGTHSAMSQSIQNSVEDVHTMMTDVHQWFTANVKDQEVNLTKSGIIRQGSPVCGEQEPDQLNFEFSVALQTEREPILLCPHAKFRDDWINALTGTPLGQRGIFECCCRRVYGAREFGAHTQKYVARLSACAKGVASFMISNVEPQAFGRFQQQVDLLAKMQALRSCQHRTSTSLVCYEASGGTTSISVLDEKSEIFEANGQVSSVAIHRNGHLFIQNSVDTLQVLHYRTDDDFEERASPNLLHLPHCEIVLQIQPAATDISKLRVRCELHYPLITVHTKYEQADASTVNRRTICELDPRAASVNLMNVPCRAENVDGTIDGITSDRIELMCERASVAASLLKTIEVAKEQMQLRYLQQPRLGEDVIAERICPDIFLDETYLSTPSAVVVLDPETRIHRLILRSATQDAVVTMELPEPVIRRLSEGAAKEMALRLTANIVKHEIDRTTIETRSARFPQELLSAPSEQLGYLSLCEA</sequence>
<protein>
    <submittedName>
        <fullName evidence="3">Uncharacterized protein</fullName>
    </submittedName>
</protein>
<evidence type="ECO:0000313" key="3">
    <source>
        <dbReference type="EMBL" id="KAH7095699.1"/>
    </source>
</evidence>
<proteinExistence type="predicted"/>
<dbReference type="OrthoDB" id="5404564at2759"/>
<dbReference type="Proteomes" id="UP000813461">
    <property type="component" value="Unassembled WGS sequence"/>
</dbReference>
<keyword evidence="1" id="KW-0175">Coiled coil</keyword>
<feature type="coiled-coil region" evidence="1">
    <location>
        <begin position="83"/>
        <end position="110"/>
    </location>
</feature>